<dbReference type="Proteomes" id="UP001597340">
    <property type="component" value="Unassembled WGS sequence"/>
</dbReference>
<evidence type="ECO:0000313" key="2">
    <source>
        <dbReference type="Proteomes" id="UP001597340"/>
    </source>
</evidence>
<protein>
    <submittedName>
        <fullName evidence="1">Uncharacterized protein</fullName>
    </submittedName>
</protein>
<dbReference type="EMBL" id="JBHTNZ010000025">
    <property type="protein sequence ID" value="MFD1462994.1"/>
    <property type="molecule type" value="Genomic_DNA"/>
</dbReference>
<evidence type="ECO:0000313" key="1">
    <source>
        <dbReference type="EMBL" id="MFD1462994.1"/>
    </source>
</evidence>
<sequence length="55" mass="5754">MKAPSVFSPQCGQKEAAINAASSIQYGQWHAQSGTYLLADESPGIADLKLSLNGC</sequence>
<gene>
    <name evidence="1" type="ORF">ACFQ5D_16710</name>
</gene>
<keyword evidence="2" id="KW-1185">Reference proteome</keyword>
<reference evidence="2" key="1">
    <citation type="journal article" date="2019" name="Int. J. Syst. Evol. Microbiol.">
        <title>The Global Catalogue of Microorganisms (GCM) 10K type strain sequencing project: providing services to taxonomists for standard genome sequencing and annotation.</title>
        <authorList>
            <consortium name="The Broad Institute Genomics Platform"/>
            <consortium name="The Broad Institute Genome Sequencing Center for Infectious Disease"/>
            <person name="Wu L."/>
            <person name="Ma J."/>
        </authorList>
    </citation>
    <scope>NUCLEOTIDE SEQUENCE [LARGE SCALE GENOMIC DNA]</scope>
    <source>
        <strain evidence="2">CCM 9147</strain>
    </source>
</reference>
<accession>A0ABW4DH39</accession>
<name>A0ABW4DH39_9BACL</name>
<comment type="caution">
    <text evidence="1">The sequence shown here is derived from an EMBL/GenBank/DDBJ whole genome shotgun (WGS) entry which is preliminary data.</text>
</comment>
<proteinExistence type="predicted"/>
<organism evidence="1 2">
    <name type="scientific">Paenibacillus farraposensis</name>
    <dbReference type="NCBI Taxonomy" id="2807095"/>
    <lineage>
        <taxon>Bacteria</taxon>
        <taxon>Bacillati</taxon>
        <taxon>Bacillota</taxon>
        <taxon>Bacilli</taxon>
        <taxon>Bacillales</taxon>
        <taxon>Paenibacillaceae</taxon>
        <taxon>Paenibacillus</taxon>
    </lineage>
</organism>